<sequence length="36" mass="4104">MLIRLARPDVFGYFLTQLWSFDETAAERGDKGVAQT</sequence>
<proteinExistence type="predicted"/>
<gene>
    <name evidence="1" type="ORF">ABID19_006627</name>
</gene>
<keyword evidence="2" id="KW-1185">Reference proteome</keyword>
<reference evidence="1 2" key="1">
    <citation type="submission" date="2024-06" db="EMBL/GenBank/DDBJ databases">
        <title>Genomic Encyclopedia of Type Strains, Phase IV (KMG-IV): sequencing the most valuable type-strain genomes for metagenomic binning, comparative biology and taxonomic classification.</title>
        <authorList>
            <person name="Goeker M."/>
        </authorList>
    </citation>
    <scope>NUCLEOTIDE SEQUENCE [LARGE SCALE GENOMIC DNA]</scope>
    <source>
        <strain evidence="1 2">DSM 100022</strain>
    </source>
</reference>
<evidence type="ECO:0000313" key="1">
    <source>
        <dbReference type="EMBL" id="MET3583562.1"/>
    </source>
</evidence>
<organism evidence="1 2">
    <name type="scientific">Mesorhizobium robiniae</name>
    <dbReference type="NCBI Taxonomy" id="559315"/>
    <lineage>
        <taxon>Bacteria</taxon>
        <taxon>Pseudomonadati</taxon>
        <taxon>Pseudomonadota</taxon>
        <taxon>Alphaproteobacteria</taxon>
        <taxon>Hyphomicrobiales</taxon>
        <taxon>Phyllobacteriaceae</taxon>
        <taxon>Mesorhizobium</taxon>
    </lineage>
</organism>
<dbReference type="EMBL" id="JBEPMC010000019">
    <property type="protein sequence ID" value="MET3583562.1"/>
    <property type="molecule type" value="Genomic_DNA"/>
</dbReference>
<accession>A0ABV2GZI7</accession>
<comment type="caution">
    <text evidence="1">The sequence shown here is derived from an EMBL/GenBank/DDBJ whole genome shotgun (WGS) entry which is preliminary data.</text>
</comment>
<protein>
    <submittedName>
        <fullName evidence="1">Uncharacterized protein</fullName>
    </submittedName>
</protein>
<dbReference type="Proteomes" id="UP001549204">
    <property type="component" value="Unassembled WGS sequence"/>
</dbReference>
<evidence type="ECO:0000313" key="2">
    <source>
        <dbReference type="Proteomes" id="UP001549204"/>
    </source>
</evidence>
<name>A0ABV2GZI7_9HYPH</name>